<dbReference type="EMBL" id="OU015430">
    <property type="protein sequence ID" value="CAG4974288.1"/>
    <property type="molecule type" value="Genomic_DNA"/>
</dbReference>
<dbReference type="InterPro" id="IPR001296">
    <property type="entry name" value="Glyco_trans_1"/>
</dbReference>
<proteinExistence type="predicted"/>
<keyword evidence="3" id="KW-0328">Glycosyltransferase</keyword>
<gene>
    <name evidence="3" type="primary">mshA_3</name>
    <name evidence="3" type="ORF">LYB30171_01641</name>
</gene>
<dbReference type="GO" id="GO:0102710">
    <property type="term" value="F:D-inositol-3-phosphate glycosyltransferase activity"/>
    <property type="evidence" value="ECO:0007669"/>
    <property type="project" value="UniProtKB-EC"/>
</dbReference>
<feature type="domain" description="Glycosyltransferase subfamily 4-like N-terminal" evidence="2">
    <location>
        <begin position="21"/>
        <end position="178"/>
    </location>
</feature>
<feature type="domain" description="Glycosyl transferase family 1" evidence="1">
    <location>
        <begin position="190"/>
        <end position="354"/>
    </location>
</feature>
<dbReference type="SUPFAM" id="SSF53756">
    <property type="entry name" value="UDP-Glycosyltransferase/glycogen phosphorylase"/>
    <property type="match status" value="1"/>
</dbReference>
<dbReference type="Pfam" id="PF13439">
    <property type="entry name" value="Glyco_transf_4"/>
    <property type="match status" value="1"/>
</dbReference>
<sequence length="378" mass="40661">MKARSVRPASVVHVVENLERGGLERVVIELVRAQRALGMRCRVVCLFGRGALADELAADGVDVSACGKRRGPDMRALRRLRAQLRHEPGAVLHTHNAVAHYYAVLAAIGLPLRQVVNTRHAMPTTGGSGRREWLYRQAMRLTDVCVAVCEAARRQLQAHGVRPRKELVAIPNGIRLERYRPASDASRRQLVEVLGLPRGTVLVGSVGRLNRVKDQASLIRAFGRVHQAMPATALLLIGDGPEREALAEVAHGEGVYPAVHFMGDRGDVDVLLQGLDLFVMSSVSEGYSIALLEASAAGLPIVATDVGGNGEIVRNAISGRLVPASDPVALAEAMLSILDDRELAGRMGSAGRAWVLECGSFRSMAERYAAVYAGMVFA</sequence>
<accession>A0ABM8UG13</accession>
<name>A0ABM8UG13_9GAMM</name>
<dbReference type="Gene3D" id="3.40.50.2000">
    <property type="entry name" value="Glycogen Phosphorylase B"/>
    <property type="match status" value="2"/>
</dbReference>
<organism evidence="3 4">
    <name type="scientific">Novilysobacter luteus</name>
    <dbReference type="NCBI Taxonomy" id="2822368"/>
    <lineage>
        <taxon>Bacteria</taxon>
        <taxon>Pseudomonadati</taxon>
        <taxon>Pseudomonadota</taxon>
        <taxon>Gammaproteobacteria</taxon>
        <taxon>Lysobacterales</taxon>
        <taxon>Lysobacteraceae</taxon>
        <taxon>Novilysobacter</taxon>
    </lineage>
</organism>
<dbReference type="EC" id="2.4.1.250" evidence="3"/>
<reference evidence="3 4" key="1">
    <citation type="submission" date="2021-04" db="EMBL/GenBank/DDBJ databases">
        <authorList>
            <person name="Rodrigo-Torres L."/>
            <person name="Arahal R. D."/>
            <person name="Lucena T."/>
        </authorList>
    </citation>
    <scope>NUCLEOTIDE SEQUENCE [LARGE SCALE GENOMIC DNA]</scope>
    <source>
        <strain evidence="3 4">CECT 30171</strain>
    </source>
</reference>
<dbReference type="PANTHER" id="PTHR12526:SF634">
    <property type="entry name" value="BLL3361 PROTEIN"/>
    <property type="match status" value="1"/>
</dbReference>
<protein>
    <submittedName>
        <fullName evidence="3">D-inositol-3-phosphate glycosyltransferase</fullName>
        <ecNumber evidence="3">2.4.1.250</ecNumber>
    </submittedName>
</protein>
<evidence type="ECO:0000259" key="1">
    <source>
        <dbReference type="Pfam" id="PF00534"/>
    </source>
</evidence>
<dbReference type="RefSeq" id="WP_251370550.1">
    <property type="nucleotide sequence ID" value="NZ_OU015430.1"/>
</dbReference>
<evidence type="ECO:0000313" key="4">
    <source>
        <dbReference type="Proteomes" id="UP000680116"/>
    </source>
</evidence>
<evidence type="ECO:0000313" key="3">
    <source>
        <dbReference type="EMBL" id="CAG4974288.1"/>
    </source>
</evidence>
<dbReference type="Proteomes" id="UP000680116">
    <property type="component" value="Chromosome"/>
</dbReference>
<dbReference type="InterPro" id="IPR028098">
    <property type="entry name" value="Glyco_trans_4-like_N"/>
</dbReference>
<keyword evidence="4" id="KW-1185">Reference proteome</keyword>
<dbReference type="Pfam" id="PF00534">
    <property type="entry name" value="Glycos_transf_1"/>
    <property type="match status" value="1"/>
</dbReference>
<keyword evidence="3" id="KW-0808">Transferase</keyword>
<dbReference type="PANTHER" id="PTHR12526">
    <property type="entry name" value="GLYCOSYLTRANSFERASE"/>
    <property type="match status" value="1"/>
</dbReference>
<evidence type="ECO:0000259" key="2">
    <source>
        <dbReference type="Pfam" id="PF13439"/>
    </source>
</evidence>